<dbReference type="Gene3D" id="3.40.50.2300">
    <property type="match status" value="1"/>
</dbReference>
<dbReference type="InterPro" id="IPR001789">
    <property type="entry name" value="Sig_transdc_resp-reg_receiver"/>
</dbReference>
<dbReference type="InterPro" id="IPR039420">
    <property type="entry name" value="WalR-like"/>
</dbReference>
<evidence type="ECO:0000256" key="1">
    <source>
        <dbReference type="ARBA" id="ARBA00022553"/>
    </source>
</evidence>
<gene>
    <name evidence="8" type="ORF">H9L12_11070</name>
</gene>
<evidence type="ECO:0000313" key="8">
    <source>
        <dbReference type="EMBL" id="QNN64781.1"/>
    </source>
</evidence>
<keyword evidence="2" id="KW-0902">Two-component regulatory system</keyword>
<name>A0A7G9SAA6_9SPHN</name>
<evidence type="ECO:0000256" key="5">
    <source>
        <dbReference type="ARBA" id="ARBA00023163"/>
    </source>
</evidence>
<evidence type="ECO:0000256" key="4">
    <source>
        <dbReference type="ARBA" id="ARBA00023125"/>
    </source>
</evidence>
<protein>
    <submittedName>
        <fullName evidence="8">Response regulator transcription factor</fullName>
    </submittedName>
</protein>
<organism evidence="8 9">
    <name type="scientific">Sphingomonas rhizophila</name>
    <dbReference type="NCBI Taxonomy" id="2071607"/>
    <lineage>
        <taxon>Bacteria</taxon>
        <taxon>Pseudomonadati</taxon>
        <taxon>Pseudomonadota</taxon>
        <taxon>Alphaproteobacteria</taxon>
        <taxon>Sphingomonadales</taxon>
        <taxon>Sphingomonadaceae</taxon>
        <taxon>Sphingomonas</taxon>
    </lineage>
</organism>
<dbReference type="PROSITE" id="PS50110">
    <property type="entry name" value="RESPONSE_REGULATORY"/>
    <property type="match status" value="1"/>
</dbReference>
<dbReference type="GO" id="GO:0005829">
    <property type="term" value="C:cytosol"/>
    <property type="evidence" value="ECO:0007669"/>
    <property type="project" value="TreeGrafter"/>
</dbReference>
<dbReference type="GO" id="GO:0032993">
    <property type="term" value="C:protein-DNA complex"/>
    <property type="evidence" value="ECO:0007669"/>
    <property type="project" value="TreeGrafter"/>
</dbReference>
<dbReference type="SUPFAM" id="SSF52172">
    <property type="entry name" value="CheY-like"/>
    <property type="match status" value="1"/>
</dbReference>
<feature type="domain" description="Response regulatory" evidence="7">
    <location>
        <begin position="9"/>
        <end position="125"/>
    </location>
</feature>
<keyword evidence="3" id="KW-0805">Transcription regulation</keyword>
<dbReference type="KEGG" id="srhi:H9L12_11070"/>
<dbReference type="InterPro" id="IPR011006">
    <property type="entry name" value="CheY-like_superfamily"/>
</dbReference>
<dbReference type="AlphaFoldDB" id="A0A7G9SAA6"/>
<dbReference type="Pfam" id="PF00072">
    <property type="entry name" value="Response_reg"/>
    <property type="match status" value="1"/>
</dbReference>
<accession>A0A7G9SAA6</accession>
<dbReference type="PANTHER" id="PTHR48111">
    <property type="entry name" value="REGULATOR OF RPOS"/>
    <property type="match status" value="1"/>
</dbReference>
<keyword evidence="9" id="KW-1185">Reference proteome</keyword>
<dbReference type="SMART" id="SM00448">
    <property type="entry name" value="REC"/>
    <property type="match status" value="1"/>
</dbReference>
<keyword evidence="4" id="KW-0238">DNA-binding</keyword>
<comment type="caution">
    <text evidence="6">Lacks conserved residue(s) required for the propagation of feature annotation.</text>
</comment>
<reference evidence="8 9" key="1">
    <citation type="submission" date="2020-08" db="EMBL/GenBank/DDBJ databases">
        <title>Genome sequence of Sphingomonas rhizophila KACC 19189T.</title>
        <authorList>
            <person name="Hyun D.-W."/>
            <person name="Bae J.-W."/>
        </authorList>
    </citation>
    <scope>NUCLEOTIDE SEQUENCE [LARGE SCALE GENOMIC DNA]</scope>
    <source>
        <strain evidence="8 9">KACC 19189</strain>
    </source>
</reference>
<proteinExistence type="predicted"/>
<dbReference type="GO" id="GO:0006355">
    <property type="term" value="P:regulation of DNA-templated transcription"/>
    <property type="evidence" value="ECO:0007669"/>
    <property type="project" value="TreeGrafter"/>
</dbReference>
<dbReference type="PANTHER" id="PTHR48111:SF1">
    <property type="entry name" value="TWO-COMPONENT RESPONSE REGULATOR ORR33"/>
    <property type="match status" value="1"/>
</dbReference>
<keyword evidence="1" id="KW-0597">Phosphoprotein</keyword>
<evidence type="ECO:0000256" key="3">
    <source>
        <dbReference type="ARBA" id="ARBA00023015"/>
    </source>
</evidence>
<evidence type="ECO:0000256" key="6">
    <source>
        <dbReference type="PROSITE-ProRule" id="PRU00169"/>
    </source>
</evidence>
<dbReference type="EMBL" id="CP060717">
    <property type="protein sequence ID" value="QNN64781.1"/>
    <property type="molecule type" value="Genomic_DNA"/>
</dbReference>
<keyword evidence="5" id="KW-0804">Transcription</keyword>
<dbReference type="GO" id="GO:0000156">
    <property type="term" value="F:phosphorelay response regulator activity"/>
    <property type="evidence" value="ECO:0007669"/>
    <property type="project" value="TreeGrafter"/>
</dbReference>
<dbReference type="Proteomes" id="UP000515955">
    <property type="component" value="Chromosome"/>
</dbReference>
<evidence type="ECO:0000256" key="2">
    <source>
        <dbReference type="ARBA" id="ARBA00023012"/>
    </source>
</evidence>
<evidence type="ECO:0000313" key="9">
    <source>
        <dbReference type="Proteomes" id="UP000515955"/>
    </source>
</evidence>
<dbReference type="RefSeq" id="WP_187541780.1">
    <property type="nucleotide sequence ID" value="NZ_CP060717.1"/>
</dbReference>
<evidence type="ECO:0000259" key="7">
    <source>
        <dbReference type="PROSITE" id="PS50110"/>
    </source>
</evidence>
<sequence length="178" mass="19258">MTGQPFPSRILIVEPNERALTVMAKRVAEAGYRVVACDKPTSAMAELHRQPADLVIAELRMPGLSGVELVRMIRYDSTVKETPVILITGRSDASGAIDGFGAGADDVVAKPFDFSVLLARVDRRLARARLIRELREDNAVLDARVITRAIELGEARAALQASEAGLLRLQKIVARSAG</sequence>
<dbReference type="GO" id="GO:0000976">
    <property type="term" value="F:transcription cis-regulatory region binding"/>
    <property type="evidence" value="ECO:0007669"/>
    <property type="project" value="TreeGrafter"/>
</dbReference>